<sequence>MAPETPRGVSSRLLTMKFMQRAVASGNSSPDPEAHSAKKRKLGHSPATGRIDVNIDEAAIKAALNDQEAKRQAALDKHVGGDTHWVLNNAWSGSKAASNSKPPLNVVYVGYGDIDSSNDSGDNEDAPARGRTSTGNFKSSKNQACWPLQLPHYNSGMSDDEDDSSDDDSGDSDTPTSGRKRKPSSDSPHTQDSRSRSRSRSRPRQNMESTKAKEFRDKRKKKEVPRKLNDEKPAPTATRVMISLPLTDDSASFNSSWPDDWKTHEHGDHRGSLDKTPEWERRTCLASELLAYYRAFSANLCWAFRGNNGTGRTVPYLCKGCRHQGCTTWGCRVSAQSYPATRHCFLGTSQFPADNTLVPGIDVEVGTCQFGVALCRADKVLASSRNKQAKTLVLELPDHIIAASTKGT</sequence>
<dbReference type="Proteomes" id="UP001148629">
    <property type="component" value="Unassembled WGS sequence"/>
</dbReference>
<gene>
    <name evidence="1" type="ORF">NM208_g15509</name>
</gene>
<reference evidence="1" key="1">
    <citation type="submission" date="2022-08" db="EMBL/GenBank/DDBJ databases">
        <title>Genome Sequence of Fusarium decemcellulare.</title>
        <authorList>
            <person name="Buettner E."/>
        </authorList>
    </citation>
    <scope>NUCLEOTIDE SEQUENCE</scope>
    <source>
        <strain evidence="1">Babe19</strain>
    </source>
</reference>
<comment type="caution">
    <text evidence="1">The sequence shown here is derived from an EMBL/GenBank/DDBJ whole genome shotgun (WGS) entry which is preliminary data.</text>
</comment>
<evidence type="ECO:0000313" key="2">
    <source>
        <dbReference type="Proteomes" id="UP001148629"/>
    </source>
</evidence>
<accession>A0ACC1REA5</accession>
<organism evidence="1 2">
    <name type="scientific">Fusarium decemcellulare</name>
    <dbReference type="NCBI Taxonomy" id="57161"/>
    <lineage>
        <taxon>Eukaryota</taxon>
        <taxon>Fungi</taxon>
        <taxon>Dikarya</taxon>
        <taxon>Ascomycota</taxon>
        <taxon>Pezizomycotina</taxon>
        <taxon>Sordariomycetes</taxon>
        <taxon>Hypocreomycetidae</taxon>
        <taxon>Hypocreales</taxon>
        <taxon>Nectriaceae</taxon>
        <taxon>Fusarium</taxon>
        <taxon>Fusarium decemcellulare species complex</taxon>
    </lineage>
</organism>
<dbReference type="EMBL" id="JANRMS010004213">
    <property type="protein sequence ID" value="KAJ3510629.1"/>
    <property type="molecule type" value="Genomic_DNA"/>
</dbReference>
<keyword evidence="2" id="KW-1185">Reference proteome</keyword>
<evidence type="ECO:0000313" key="1">
    <source>
        <dbReference type="EMBL" id="KAJ3510629.1"/>
    </source>
</evidence>
<proteinExistence type="predicted"/>
<name>A0ACC1REA5_9HYPO</name>
<protein>
    <submittedName>
        <fullName evidence="1">Uncharacterized protein</fullName>
    </submittedName>
</protein>